<reference evidence="3" key="1">
    <citation type="submission" date="2021-09" db="EMBL/GenBank/DDBJ databases">
        <title>Genome analysis of Fictibacillus sp. KIGAM418 isolated from marine sediment.</title>
        <authorList>
            <person name="Seo M.-J."/>
            <person name="Cho E.-S."/>
            <person name="Hwang C.Y."/>
        </authorList>
    </citation>
    <scope>NUCLEOTIDE SEQUENCE</scope>
    <source>
        <strain evidence="3">KIGAM418</strain>
    </source>
</reference>
<dbReference type="InterPro" id="IPR036102">
    <property type="entry name" value="OsmC/Ohrsf"/>
</dbReference>
<comment type="caution">
    <text evidence="3">The sequence shown here is derived from an EMBL/GenBank/DDBJ whole genome shotgun (WGS) entry which is preliminary data.</text>
</comment>
<name>A0A9X1X9T6_9BACL</name>
<dbReference type="Gene3D" id="3.30.300.20">
    <property type="match status" value="1"/>
</dbReference>
<dbReference type="Pfam" id="PF02566">
    <property type="entry name" value="OsmC"/>
    <property type="match status" value="1"/>
</dbReference>
<dbReference type="SUPFAM" id="SSF82784">
    <property type="entry name" value="OsmC-like"/>
    <property type="match status" value="1"/>
</dbReference>
<dbReference type="PANTHER" id="PTHR33797">
    <property type="entry name" value="ORGANIC HYDROPEROXIDE RESISTANCE PROTEIN-LIKE"/>
    <property type="match status" value="1"/>
</dbReference>
<dbReference type="InterPro" id="IPR019953">
    <property type="entry name" value="OHR"/>
</dbReference>
<sequence>MDQGLYTAEATAQGGRDGRVSSEDGKLDLKLSMPKELQGSGGEGTNPEQLFACGYAACYQSALQIVAGKQKVDVSDSKVTAKVTIGKDSPNGGLKLAVVLEVSIPGQDQENVQKLADEAHQVCPYSKATRGNIDVEIKAVQ</sequence>
<organism evidence="3 4">
    <name type="scientific">Fictibacillus marinisediminis</name>
    <dbReference type="NCBI Taxonomy" id="2878389"/>
    <lineage>
        <taxon>Bacteria</taxon>
        <taxon>Bacillati</taxon>
        <taxon>Bacillota</taxon>
        <taxon>Bacilli</taxon>
        <taxon>Bacillales</taxon>
        <taxon>Fictibacillaceae</taxon>
        <taxon>Fictibacillus</taxon>
    </lineage>
</organism>
<dbReference type="NCBIfam" id="TIGR03561">
    <property type="entry name" value="organ_hyd_perox"/>
    <property type="match status" value="1"/>
</dbReference>
<evidence type="ECO:0000313" key="4">
    <source>
        <dbReference type="Proteomes" id="UP001139011"/>
    </source>
</evidence>
<dbReference type="EMBL" id="JAIWJX010000002">
    <property type="protein sequence ID" value="MCK6256563.1"/>
    <property type="molecule type" value="Genomic_DNA"/>
</dbReference>
<protein>
    <submittedName>
        <fullName evidence="3">Organic hydroperoxide resistance protein</fullName>
    </submittedName>
</protein>
<keyword evidence="4" id="KW-1185">Reference proteome</keyword>
<dbReference type="Gene3D" id="2.20.25.10">
    <property type="match status" value="1"/>
</dbReference>
<proteinExistence type="inferred from homology"/>
<gene>
    <name evidence="3" type="ORF">LCY76_08150</name>
</gene>
<evidence type="ECO:0000313" key="3">
    <source>
        <dbReference type="EMBL" id="MCK6256563.1"/>
    </source>
</evidence>
<feature type="compositionally biased region" description="Basic and acidic residues" evidence="2">
    <location>
        <begin position="16"/>
        <end position="29"/>
    </location>
</feature>
<dbReference type="InterPro" id="IPR003718">
    <property type="entry name" value="OsmC/Ohr_fam"/>
</dbReference>
<dbReference type="AlphaFoldDB" id="A0A9X1X9T6"/>
<dbReference type="GO" id="GO:0006979">
    <property type="term" value="P:response to oxidative stress"/>
    <property type="evidence" value="ECO:0007669"/>
    <property type="project" value="InterPro"/>
</dbReference>
<comment type="similarity">
    <text evidence="1">Belongs to the OsmC/Ohr family.</text>
</comment>
<dbReference type="Proteomes" id="UP001139011">
    <property type="component" value="Unassembled WGS sequence"/>
</dbReference>
<dbReference type="InterPro" id="IPR015946">
    <property type="entry name" value="KH_dom-like_a/b"/>
</dbReference>
<dbReference type="RefSeq" id="WP_248252216.1">
    <property type="nucleotide sequence ID" value="NZ_JAIWJX010000002.1"/>
</dbReference>
<evidence type="ECO:0000256" key="2">
    <source>
        <dbReference type="SAM" id="MobiDB-lite"/>
    </source>
</evidence>
<feature type="region of interest" description="Disordered" evidence="2">
    <location>
        <begin position="1"/>
        <end position="44"/>
    </location>
</feature>
<evidence type="ECO:0000256" key="1">
    <source>
        <dbReference type="ARBA" id="ARBA00007378"/>
    </source>
</evidence>
<dbReference type="PANTHER" id="PTHR33797:SF2">
    <property type="entry name" value="ORGANIC HYDROPEROXIDE RESISTANCE PROTEIN-LIKE"/>
    <property type="match status" value="1"/>
</dbReference>
<accession>A0A9X1X9T6</accession>